<reference evidence="6" key="2">
    <citation type="submission" date="2025-08" db="UniProtKB">
        <authorList>
            <consortium name="Ensembl"/>
        </authorList>
    </citation>
    <scope>IDENTIFICATION</scope>
</reference>
<keyword evidence="4" id="KW-0508">mRNA splicing</keyword>
<dbReference type="GO" id="GO:0005682">
    <property type="term" value="C:U5 snRNP"/>
    <property type="evidence" value="ECO:0007669"/>
    <property type="project" value="TreeGrafter"/>
</dbReference>
<evidence type="ECO:0000256" key="4">
    <source>
        <dbReference type="ARBA" id="ARBA00023187"/>
    </source>
</evidence>
<evidence type="ECO:0000256" key="1">
    <source>
        <dbReference type="ARBA" id="ARBA00004123"/>
    </source>
</evidence>
<dbReference type="Gene3D" id="3.40.30.10">
    <property type="entry name" value="Glutaredoxin"/>
    <property type="match status" value="1"/>
</dbReference>
<dbReference type="Ensembl" id="ENSMUNT00000012716.2">
    <property type="protein sequence ID" value="ENSMUNP00000011016.2"/>
    <property type="gene ID" value="ENSMUNG00000008647.2"/>
</dbReference>
<dbReference type="AlphaFoldDB" id="A0A8C6JB38"/>
<protein>
    <submittedName>
        <fullName evidence="6">Uncharacterized protein</fullName>
    </submittedName>
</protein>
<dbReference type="PANTHER" id="PTHR12052:SF5">
    <property type="entry name" value="THIOREDOXIN-LIKE PROTEIN 4A"/>
    <property type="match status" value="1"/>
</dbReference>
<evidence type="ECO:0000313" key="7">
    <source>
        <dbReference type="Proteomes" id="UP000694405"/>
    </source>
</evidence>
<dbReference type="Proteomes" id="UP000694405">
    <property type="component" value="Chromosome 1"/>
</dbReference>
<evidence type="ECO:0000313" key="6">
    <source>
        <dbReference type="Ensembl" id="ENSMUNP00000011016.2"/>
    </source>
</evidence>
<name>A0A8C6JB38_MELUD</name>
<evidence type="ECO:0000256" key="5">
    <source>
        <dbReference type="ARBA" id="ARBA00023242"/>
    </source>
</evidence>
<gene>
    <name evidence="6" type="primary">LOC101874592</name>
</gene>
<accession>A0A8C6JB38</accession>
<dbReference type="InterPro" id="IPR036249">
    <property type="entry name" value="Thioredoxin-like_sf"/>
</dbReference>
<dbReference type="GO" id="GO:0000398">
    <property type="term" value="P:mRNA splicing, via spliceosome"/>
    <property type="evidence" value="ECO:0007669"/>
    <property type="project" value="InterPro"/>
</dbReference>
<keyword evidence="7" id="KW-1185">Reference proteome</keyword>
<dbReference type="GO" id="GO:0046540">
    <property type="term" value="C:U4/U6 x U5 tri-snRNP complex"/>
    <property type="evidence" value="ECO:0007669"/>
    <property type="project" value="InterPro"/>
</dbReference>
<dbReference type="SMART" id="SM01410">
    <property type="entry name" value="DIM1"/>
    <property type="match status" value="1"/>
</dbReference>
<comment type="similarity">
    <text evidence="2">Belongs to the DIM1 family.</text>
</comment>
<organism evidence="6 7">
    <name type="scientific">Melopsittacus undulatus</name>
    <name type="common">Budgerigar</name>
    <name type="synonym">Psittacus undulatus</name>
    <dbReference type="NCBI Taxonomy" id="13146"/>
    <lineage>
        <taxon>Eukaryota</taxon>
        <taxon>Metazoa</taxon>
        <taxon>Chordata</taxon>
        <taxon>Craniata</taxon>
        <taxon>Vertebrata</taxon>
        <taxon>Euteleostomi</taxon>
        <taxon>Archelosauria</taxon>
        <taxon>Archosauria</taxon>
        <taxon>Dinosauria</taxon>
        <taxon>Saurischia</taxon>
        <taxon>Theropoda</taxon>
        <taxon>Coelurosauria</taxon>
        <taxon>Aves</taxon>
        <taxon>Neognathae</taxon>
        <taxon>Neoaves</taxon>
        <taxon>Telluraves</taxon>
        <taxon>Australaves</taxon>
        <taxon>Psittaciformes</taxon>
        <taxon>Psittaculidae</taxon>
        <taxon>Melopsittacus</taxon>
    </lineage>
</organism>
<dbReference type="Pfam" id="PF02966">
    <property type="entry name" value="DIM1"/>
    <property type="match status" value="1"/>
</dbReference>
<evidence type="ECO:0000256" key="2">
    <source>
        <dbReference type="ARBA" id="ARBA00008241"/>
    </source>
</evidence>
<comment type="subcellular location">
    <subcellularLocation>
        <location evidence="1">Nucleus</location>
    </subcellularLocation>
</comment>
<dbReference type="PANTHER" id="PTHR12052">
    <property type="entry name" value="THIOREDOXIN-LIKE PROTEN 4A, 4B"/>
    <property type="match status" value="1"/>
</dbReference>
<dbReference type="SUPFAM" id="SSF52833">
    <property type="entry name" value="Thioredoxin-like"/>
    <property type="match status" value="1"/>
</dbReference>
<dbReference type="GO" id="GO:0005681">
    <property type="term" value="C:spliceosomal complex"/>
    <property type="evidence" value="ECO:0007669"/>
    <property type="project" value="TreeGrafter"/>
</dbReference>
<keyword evidence="5" id="KW-0539">Nucleus</keyword>
<reference evidence="6" key="3">
    <citation type="submission" date="2025-09" db="UniProtKB">
        <authorList>
            <consortium name="Ensembl"/>
        </authorList>
    </citation>
    <scope>IDENTIFICATION</scope>
</reference>
<dbReference type="InterPro" id="IPR004123">
    <property type="entry name" value="Dim1"/>
</dbReference>
<sequence>NIYPVCSSTAYLVVQAVLPSPPPAITLGTVQAASPAPSTRSALPTDGNPLPKAPFPACPVAGKVCGHFRFLSRCDSVVPFHREKEALGARHPPCRMSYMLPHLHNGWQVDQAILSEEDRVVVIRFGHDWDPTCMKMDEVLYSIAEKKWQIKGGDPSSSSCLQAMFGSLLF</sequence>
<keyword evidence="3" id="KW-0507">mRNA processing</keyword>
<evidence type="ECO:0000256" key="3">
    <source>
        <dbReference type="ARBA" id="ARBA00022664"/>
    </source>
</evidence>
<proteinExistence type="inferred from homology"/>
<accession>A0A8V5G9U6</accession>
<reference evidence="6" key="1">
    <citation type="submission" date="2020-03" db="EMBL/GenBank/DDBJ databases">
        <title>Melopsittacus undulatus (budgerigar) genome, bMelUnd1, maternal haplotype with Z.</title>
        <authorList>
            <person name="Gedman G."/>
            <person name="Mountcastle J."/>
            <person name="Haase B."/>
            <person name="Formenti G."/>
            <person name="Wright T."/>
            <person name="Apodaca J."/>
            <person name="Pelan S."/>
            <person name="Chow W."/>
            <person name="Rhie A."/>
            <person name="Howe K."/>
            <person name="Fedrigo O."/>
            <person name="Jarvis E.D."/>
        </authorList>
    </citation>
    <scope>NUCLEOTIDE SEQUENCE [LARGE SCALE GENOMIC DNA]</scope>
</reference>